<accession>A0ABP0UNQ3</accession>
<keyword evidence="4" id="KW-0256">Endoplasmic reticulum</keyword>
<evidence type="ECO:0000256" key="4">
    <source>
        <dbReference type="ARBA" id="ARBA00022824"/>
    </source>
</evidence>
<evidence type="ECO:0000313" key="10">
    <source>
        <dbReference type="Proteomes" id="UP001497512"/>
    </source>
</evidence>
<dbReference type="InterPro" id="IPR039992">
    <property type="entry name" value="Sep15_SelM"/>
</dbReference>
<feature type="chain" id="PRO_5046105284" description="Selenoprotein F" evidence="7">
    <location>
        <begin position="25"/>
        <end position="162"/>
    </location>
</feature>
<evidence type="ECO:0000256" key="2">
    <source>
        <dbReference type="ARBA" id="ARBA00005742"/>
    </source>
</evidence>
<evidence type="ECO:0000259" key="8">
    <source>
        <dbReference type="Pfam" id="PF08806"/>
    </source>
</evidence>
<sequence>MAKTWLSVVLVNALLVFVSNGIRAELLGEANCEDLGFTGLALCSDCDSLAEYVKDQELETDCRKCCTPEAEDAISKVMYAGALLEICMRKLGFYPDVQTFIDNRLKQFREVVDVQYRYGSPPKLILKDEKGNHKETIRIDNWKTDQIEQFLVEKVKRSSTTS</sequence>
<comment type="similarity">
    <text evidence="2">Belongs to the selenoprotein M/F family.</text>
</comment>
<dbReference type="PANTHER" id="PTHR13077:SF6">
    <property type="entry name" value="SELENOPROTEIN F"/>
    <property type="match status" value="1"/>
</dbReference>
<dbReference type="SUPFAM" id="SSF52833">
    <property type="entry name" value="Thioredoxin-like"/>
    <property type="match status" value="1"/>
</dbReference>
<dbReference type="InterPro" id="IPR038219">
    <property type="entry name" value="Sep15/SelM_sf"/>
</dbReference>
<evidence type="ECO:0000256" key="5">
    <source>
        <dbReference type="ARBA" id="ARBA00022933"/>
    </source>
</evidence>
<keyword evidence="5" id="KW-0712">Selenocysteine</keyword>
<feature type="signal peptide" evidence="7">
    <location>
        <begin position="1"/>
        <end position="24"/>
    </location>
</feature>
<evidence type="ECO:0000256" key="6">
    <source>
        <dbReference type="ARBA" id="ARBA00040775"/>
    </source>
</evidence>
<dbReference type="Gene3D" id="3.40.30.50">
    <property type="entry name" value="Sep15/SelM thioredoxin-like domain, active-site redox motif"/>
    <property type="match status" value="1"/>
</dbReference>
<proteinExistence type="inferred from homology"/>
<feature type="domain" description="Selenoprotein F/M" evidence="8">
    <location>
        <begin position="82"/>
        <end position="155"/>
    </location>
</feature>
<dbReference type="PANTHER" id="PTHR13077">
    <property type="entry name" value="SELENOPROTEIN F"/>
    <property type="match status" value="1"/>
</dbReference>
<evidence type="ECO:0000256" key="7">
    <source>
        <dbReference type="SAM" id="SignalP"/>
    </source>
</evidence>
<evidence type="ECO:0000256" key="1">
    <source>
        <dbReference type="ARBA" id="ARBA00004319"/>
    </source>
</evidence>
<keyword evidence="3 7" id="KW-0732">Signal</keyword>
<dbReference type="InterPro" id="IPR036249">
    <property type="entry name" value="Thioredoxin-like_sf"/>
</dbReference>
<gene>
    <name evidence="9" type="ORF">CSSPTR1EN2_LOCUS18131</name>
</gene>
<organism evidence="9 10">
    <name type="scientific">Sphagnum troendelagicum</name>
    <dbReference type="NCBI Taxonomy" id="128251"/>
    <lineage>
        <taxon>Eukaryota</taxon>
        <taxon>Viridiplantae</taxon>
        <taxon>Streptophyta</taxon>
        <taxon>Embryophyta</taxon>
        <taxon>Bryophyta</taxon>
        <taxon>Sphagnophytina</taxon>
        <taxon>Sphagnopsida</taxon>
        <taxon>Sphagnales</taxon>
        <taxon>Sphagnaceae</taxon>
        <taxon>Sphagnum</taxon>
    </lineage>
</organism>
<dbReference type="EMBL" id="OZ019897">
    <property type="protein sequence ID" value="CAK9226222.1"/>
    <property type="molecule type" value="Genomic_DNA"/>
</dbReference>
<dbReference type="Proteomes" id="UP001497512">
    <property type="component" value="Chromosome 5"/>
</dbReference>
<evidence type="ECO:0000313" key="9">
    <source>
        <dbReference type="EMBL" id="CAK9226222.1"/>
    </source>
</evidence>
<protein>
    <recommendedName>
        <fullName evidence="6">Selenoprotein F</fullName>
    </recommendedName>
</protein>
<dbReference type="Pfam" id="PF08806">
    <property type="entry name" value="Sep15_SelM"/>
    <property type="match status" value="1"/>
</dbReference>
<name>A0ABP0UNQ3_9BRYO</name>
<comment type="subcellular location">
    <subcellularLocation>
        <location evidence="1">Endoplasmic reticulum lumen</location>
    </subcellularLocation>
</comment>
<keyword evidence="10" id="KW-1185">Reference proteome</keyword>
<evidence type="ECO:0000256" key="3">
    <source>
        <dbReference type="ARBA" id="ARBA00022729"/>
    </source>
</evidence>
<reference evidence="9" key="1">
    <citation type="submission" date="2024-02" db="EMBL/GenBank/DDBJ databases">
        <authorList>
            <consortium name="ELIXIR-Norway"/>
            <consortium name="Elixir Norway"/>
        </authorList>
    </citation>
    <scope>NUCLEOTIDE SEQUENCE</scope>
</reference>
<dbReference type="InterPro" id="IPR014912">
    <property type="entry name" value="Sep15_SelM_dom"/>
</dbReference>